<accession>A0A8J5MWI8</accession>
<proteinExistence type="predicted"/>
<gene>
    <name evidence="2" type="ORF">Hamer_G013174</name>
</gene>
<keyword evidence="3" id="KW-1185">Reference proteome</keyword>
<evidence type="ECO:0000313" key="3">
    <source>
        <dbReference type="Proteomes" id="UP000747542"/>
    </source>
</evidence>
<evidence type="ECO:0000313" key="2">
    <source>
        <dbReference type="EMBL" id="KAG7165664.1"/>
    </source>
</evidence>
<protein>
    <submittedName>
        <fullName evidence="2">Uncharacterized protein</fullName>
    </submittedName>
</protein>
<dbReference type="Proteomes" id="UP000747542">
    <property type="component" value="Unassembled WGS sequence"/>
</dbReference>
<organism evidence="2 3">
    <name type="scientific">Homarus americanus</name>
    <name type="common">American lobster</name>
    <dbReference type="NCBI Taxonomy" id="6706"/>
    <lineage>
        <taxon>Eukaryota</taxon>
        <taxon>Metazoa</taxon>
        <taxon>Ecdysozoa</taxon>
        <taxon>Arthropoda</taxon>
        <taxon>Crustacea</taxon>
        <taxon>Multicrustacea</taxon>
        <taxon>Malacostraca</taxon>
        <taxon>Eumalacostraca</taxon>
        <taxon>Eucarida</taxon>
        <taxon>Decapoda</taxon>
        <taxon>Pleocyemata</taxon>
        <taxon>Astacidea</taxon>
        <taxon>Nephropoidea</taxon>
        <taxon>Nephropidae</taxon>
        <taxon>Homarus</taxon>
    </lineage>
</organism>
<keyword evidence="1" id="KW-1133">Transmembrane helix</keyword>
<sequence length="79" mass="8660">MGRIIVSPSWGRVTAAFCWIRLGVRDSSWDSCWDTGILRWLVAAVVAGVLGWLVTGVVAGMLGWLVAGLGWLVFRVKEE</sequence>
<feature type="transmembrane region" description="Helical" evidence="1">
    <location>
        <begin position="41"/>
        <end position="74"/>
    </location>
</feature>
<comment type="caution">
    <text evidence="2">The sequence shown here is derived from an EMBL/GenBank/DDBJ whole genome shotgun (WGS) entry which is preliminary data.</text>
</comment>
<dbReference type="EMBL" id="JAHLQT010024020">
    <property type="protein sequence ID" value="KAG7165664.1"/>
    <property type="molecule type" value="Genomic_DNA"/>
</dbReference>
<evidence type="ECO:0000256" key="1">
    <source>
        <dbReference type="SAM" id="Phobius"/>
    </source>
</evidence>
<dbReference type="AlphaFoldDB" id="A0A8J5MWI8"/>
<name>A0A8J5MWI8_HOMAM</name>
<keyword evidence="1" id="KW-0812">Transmembrane</keyword>
<keyword evidence="1" id="KW-0472">Membrane</keyword>
<reference evidence="2" key="1">
    <citation type="journal article" date="2021" name="Sci. Adv.">
        <title>The American lobster genome reveals insights on longevity, neural, and immune adaptations.</title>
        <authorList>
            <person name="Polinski J.M."/>
            <person name="Zimin A.V."/>
            <person name="Clark K.F."/>
            <person name="Kohn A.B."/>
            <person name="Sadowski N."/>
            <person name="Timp W."/>
            <person name="Ptitsyn A."/>
            <person name="Khanna P."/>
            <person name="Romanova D.Y."/>
            <person name="Williams P."/>
            <person name="Greenwood S.J."/>
            <person name="Moroz L.L."/>
            <person name="Walt D.R."/>
            <person name="Bodnar A.G."/>
        </authorList>
    </citation>
    <scope>NUCLEOTIDE SEQUENCE</scope>
    <source>
        <strain evidence="2">GMGI-L3</strain>
    </source>
</reference>